<accession>A0ABS8RM64</accession>
<keyword evidence="2" id="KW-1185">Reference proteome</keyword>
<dbReference type="EMBL" id="JACEIK010000043">
    <property type="protein sequence ID" value="MCD7447750.1"/>
    <property type="molecule type" value="Genomic_DNA"/>
</dbReference>
<feature type="non-terminal residue" evidence="1">
    <location>
        <position position="119"/>
    </location>
</feature>
<comment type="caution">
    <text evidence="1">The sequence shown here is derived from an EMBL/GenBank/DDBJ whole genome shotgun (WGS) entry which is preliminary data.</text>
</comment>
<gene>
    <name evidence="1" type="ORF">HAX54_033540</name>
</gene>
<sequence length="119" mass="13433">MSSNGKEVVVVDPSINRARKRKMGVGSLASKAGPVRRFGAKAVEPHGITWVNTQKEDKYSPENWIYEGCLALEFPATRNKICELGASYIFNKPEKCNLTLVRKLYANWILYLERALRSS</sequence>
<name>A0ABS8RM64_DATST</name>
<reference evidence="1 2" key="1">
    <citation type="journal article" date="2021" name="BMC Genomics">
        <title>Datura genome reveals duplications of psychoactive alkaloid biosynthetic genes and high mutation rate following tissue culture.</title>
        <authorList>
            <person name="Rajewski A."/>
            <person name="Carter-House D."/>
            <person name="Stajich J."/>
            <person name="Litt A."/>
        </authorList>
    </citation>
    <scope>NUCLEOTIDE SEQUENCE [LARGE SCALE GENOMIC DNA]</scope>
    <source>
        <strain evidence="1">AR-01</strain>
    </source>
</reference>
<organism evidence="1 2">
    <name type="scientific">Datura stramonium</name>
    <name type="common">Jimsonweed</name>
    <name type="synonym">Common thornapple</name>
    <dbReference type="NCBI Taxonomy" id="4076"/>
    <lineage>
        <taxon>Eukaryota</taxon>
        <taxon>Viridiplantae</taxon>
        <taxon>Streptophyta</taxon>
        <taxon>Embryophyta</taxon>
        <taxon>Tracheophyta</taxon>
        <taxon>Spermatophyta</taxon>
        <taxon>Magnoliopsida</taxon>
        <taxon>eudicotyledons</taxon>
        <taxon>Gunneridae</taxon>
        <taxon>Pentapetalae</taxon>
        <taxon>asterids</taxon>
        <taxon>lamiids</taxon>
        <taxon>Solanales</taxon>
        <taxon>Solanaceae</taxon>
        <taxon>Solanoideae</taxon>
        <taxon>Datureae</taxon>
        <taxon>Datura</taxon>
    </lineage>
</organism>
<evidence type="ECO:0000313" key="2">
    <source>
        <dbReference type="Proteomes" id="UP000823775"/>
    </source>
</evidence>
<evidence type="ECO:0000313" key="1">
    <source>
        <dbReference type="EMBL" id="MCD7447750.1"/>
    </source>
</evidence>
<proteinExistence type="predicted"/>
<dbReference type="Proteomes" id="UP000823775">
    <property type="component" value="Unassembled WGS sequence"/>
</dbReference>
<protein>
    <submittedName>
        <fullName evidence="1">Uncharacterized protein</fullName>
    </submittedName>
</protein>